<keyword evidence="3" id="KW-0675">Receptor</keyword>
<dbReference type="GO" id="GO:0044718">
    <property type="term" value="P:siderophore transmembrane transport"/>
    <property type="evidence" value="ECO:0007669"/>
    <property type="project" value="TreeGrafter"/>
</dbReference>
<dbReference type="Gene3D" id="2.60.40.1120">
    <property type="entry name" value="Carboxypeptidase-like, regulatory domain"/>
    <property type="match status" value="1"/>
</dbReference>
<dbReference type="PANTHER" id="PTHR30069">
    <property type="entry name" value="TONB-DEPENDENT OUTER MEMBRANE RECEPTOR"/>
    <property type="match status" value="1"/>
</dbReference>
<dbReference type="GO" id="GO:0009279">
    <property type="term" value="C:cell outer membrane"/>
    <property type="evidence" value="ECO:0007669"/>
    <property type="project" value="TreeGrafter"/>
</dbReference>
<dbReference type="Pfam" id="PF13715">
    <property type="entry name" value="CarbopepD_reg_2"/>
    <property type="match status" value="1"/>
</dbReference>
<dbReference type="SUPFAM" id="SSF49464">
    <property type="entry name" value="Carboxypeptidase regulatory domain-like"/>
    <property type="match status" value="1"/>
</dbReference>
<reference evidence="3 4" key="1">
    <citation type="submission" date="2020-10" db="EMBL/GenBank/DDBJ databases">
        <title>Connecting structure to function with the recovery of over 1000 high-quality activated sludge metagenome-assembled genomes encoding full-length rRNA genes using long-read sequencing.</title>
        <authorList>
            <person name="Singleton C.M."/>
            <person name="Petriglieri F."/>
            <person name="Kristensen J.M."/>
            <person name="Kirkegaard R.H."/>
            <person name="Michaelsen T.Y."/>
            <person name="Andersen M.H."/>
            <person name="Karst S.M."/>
            <person name="Dueholm M.S."/>
            <person name="Nielsen P.H."/>
            <person name="Albertsen M."/>
        </authorList>
    </citation>
    <scope>NUCLEOTIDE SEQUENCE [LARGE SCALE GENOMIC DNA]</scope>
    <source>
        <strain evidence="3">Ribe_18-Q3-R11-54_MAXAC.273</strain>
    </source>
</reference>
<dbReference type="InterPro" id="IPR037066">
    <property type="entry name" value="Plug_dom_sf"/>
</dbReference>
<protein>
    <submittedName>
        <fullName evidence="3">TonB-dependent receptor</fullName>
    </submittedName>
</protein>
<evidence type="ECO:0000256" key="1">
    <source>
        <dbReference type="ARBA" id="ARBA00022729"/>
    </source>
</evidence>
<dbReference type="GO" id="GO:0015344">
    <property type="term" value="F:siderophore uptake transmembrane transporter activity"/>
    <property type="evidence" value="ECO:0007669"/>
    <property type="project" value="TreeGrafter"/>
</dbReference>
<dbReference type="EMBL" id="JADKGY010000029">
    <property type="protein sequence ID" value="MBK9984239.1"/>
    <property type="molecule type" value="Genomic_DNA"/>
</dbReference>
<gene>
    <name evidence="3" type="ORF">IPP15_18020</name>
</gene>
<dbReference type="Gene3D" id="2.170.130.10">
    <property type="entry name" value="TonB-dependent receptor, plug domain"/>
    <property type="match status" value="1"/>
</dbReference>
<dbReference type="InterPro" id="IPR008969">
    <property type="entry name" value="CarboxyPept-like_regulatory"/>
</dbReference>
<dbReference type="AlphaFoldDB" id="A0A9D7SY16"/>
<dbReference type="InterPro" id="IPR039426">
    <property type="entry name" value="TonB-dep_rcpt-like"/>
</dbReference>
<dbReference type="SUPFAM" id="SSF56935">
    <property type="entry name" value="Porins"/>
    <property type="match status" value="1"/>
</dbReference>
<sequence length="766" mass="85238">MLKTRTSLSLIFISVFTLFCLFTGGRAAAQGGTLRGHLYDQVTGAPVSFANIILEGTDIRTVSDLDGFFNFPDIPASTYNLQAMFIGYDTLRNVVTVAPNQVKYVKLYMTEGSIELHEINVSATIEQRRNEVNFSRITLTPKQIKALPAVGGEADIAQYLQVLPGVISTGDQGGQIYIRGGSPVQTKVLLDGMTIYNPFHSIGFFSVFETEAIKSAEVLTGGFGAEYGGRISAIVDLKTREGDRSRFGGLVSGSPFMVKGLFEGPIIKFDPKKDASASFLFTAKHSFLDKTSPVLYKYATKDTLGLPYNFTDVYGKVSFLTGGGSKIDLFGFDFTDGVNLQDIAKLNWTSGGGGMNFKLIPSSSNLIIAGTLAYSKYDITLKEADDAPRRNTIGGFNALLDFTYFGKNNTLNYGFDLNGFATKFAFRNFVGITLNQDENTTELGGYVTLRHKAGAVIIEPGLRAQFYASLGDFSIEPRLAIKANFSDHFRVKFAAGKYSQNLISTVNEKDIVNLFVGFLSGPEERIYKPGTKIQTPDKLQKAWHALGGFEFDLTNGWEINLEGYYKKFSQLIGISRNKLKIEDPNFETETGNAYGMDISFSRQTKKMYLWATYSLGYVNRDDGEQVYPTHFERRHNVNLLGTINIGRTWEFSVRWNYGAGFPFTLTQGFYGQYSLLGGIDANVLTGNPDLGIIYSEKRNSGHLPDYHRLDMSLKKEFEINKNLKFEVLASVTNVYNRGNIFYFDRVRYTRVDQLPILPSLTLKVDF</sequence>
<dbReference type="InterPro" id="IPR012910">
    <property type="entry name" value="Plug_dom"/>
</dbReference>
<proteinExistence type="predicted"/>
<accession>A0A9D7SY16</accession>
<dbReference type="Proteomes" id="UP000808337">
    <property type="component" value="Unassembled WGS sequence"/>
</dbReference>
<name>A0A9D7SY16_9BACT</name>
<organism evidence="3 4">
    <name type="scientific">Candidatus Opimibacter skivensis</name>
    <dbReference type="NCBI Taxonomy" id="2982028"/>
    <lineage>
        <taxon>Bacteria</taxon>
        <taxon>Pseudomonadati</taxon>
        <taxon>Bacteroidota</taxon>
        <taxon>Saprospiria</taxon>
        <taxon>Saprospirales</taxon>
        <taxon>Saprospiraceae</taxon>
        <taxon>Candidatus Opimibacter</taxon>
    </lineage>
</organism>
<feature type="domain" description="TonB-dependent receptor plug" evidence="2">
    <location>
        <begin position="131"/>
        <end position="230"/>
    </location>
</feature>
<dbReference type="Pfam" id="PF07715">
    <property type="entry name" value="Plug"/>
    <property type="match status" value="1"/>
</dbReference>
<dbReference type="PANTHER" id="PTHR30069:SF29">
    <property type="entry name" value="HEMOGLOBIN AND HEMOGLOBIN-HAPTOGLOBIN-BINDING PROTEIN 1-RELATED"/>
    <property type="match status" value="1"/>
</dbReference>
<comment type="caution">
    <text evidence="3">The sequence shown here is derived from an EMBL/GenBank/DDBJ whole genome shotgun (WGS) entry which is preliminary data.</text>
</comment>
<evidence type="ECO:0000313" key="4">
    <source>
        <dbReference type="Proteomes" id="UP000808337"/>
    </source>
</evidence>
<evidence type="ECO:0000313" key="3">
    <source>
        <dbReference type="EMBL" id="MBK9984239.1"/>
    </source>
</evidence>
<keyword evidence="1" id="KW-0732">Signal</keyword>
<evidence type="ECO:0000259" key="2">
    <source>
        <dbReference type="Pfam" id="PF07715"/>
    </source>
</evidence>